<accession>A0ABR2JRE2</accession>
<evidence type="ECO:0000313" key="2">
    <source>
        <dbReference type="Proteomes" id="UP001470230"/>
    </source>
</evidence>
<organism evidence="1 2">
    <name type="scientific">Tritrichomonas musculus</name>
    <dbReference type="NCBI Taxonomy" id="1915356"/>
    <lineage>
        <taxon>Eukaryota</taxon>
        <taxon>Metamonada</taxon>
        <taxon>Parabasalia</taxon>
        <taxon>Tritrichomonadida</taxon>
        <taxon>Tritrichomonadidae</taxon>
        <taxon>Tritrichomonas</taxon>
    </lineage>
</organism>
<dbReference type="Proteomes" id="UP001470230">
    <property type="component" value="Unassembled WGS sequence"/>
</dbReference>
<keyword evidence="2" id="KW-1185">Reference proteome</keyword>
<gene>
    <name evidence="1" type="ORF">M9Y10_004086</name>
</gene>
<evidence type="ECO:0000313" key="1">
    <source>
        <dbReference type="EMBL" id="KAK8881350.1"/>
    </source>
</evidence>
<dbReference type="EMBL" id="JAPFFF010000010">
    <property type="protein sequence ID" value="KAK8881350.1"/>
    <property type="molecule type" value="Genomic_DNA"/>
</dbReference>
<protein>
    <submittedName>
        <fullName evidence="1">Uncharacterized protein</fullName>
    </submittedName>
</protein>
<sequence length="110" mass="13060">MSTGYYEHEADFECDPIEEYIFPPDIKRIISHGNHTFNKRLYFFSPSARRVYRFSSYEYGSGTYLSPYKQRNSLVYNLITDENKHDSLCVSDRLLKRTANMTKIILPKMK</sequence>
<reference evidence="1 2" key="1">
    <citation type="submission" date="2024-04" db="EMBL/GenBank/DDBJ databases">
        <title>Tritrichomonas musculus Genome.</title>
        <authorList>
            <person name="Alves-Ferreira E."/>
            <person name="Grigg M."/>
            <person name="Lorenzi H."/>
            <person name="Galac M."/>
        </authorList>
    </citation>
    <scope>NUCLEOTIDE SEQUENCE [LARGE SCALE GENOMIC DNA]</scope>
    <source>
        <strain evidence="1 2">EAF2021</strain>
    </source>
</reference>
<name>A0ABR2JRE2_9EUKA</name>
<proteinExistence type="predicted"/>
<comment type="caution">
    <text evidence="1">The sequence shown here is derived from an EMBL/GenBank/DDBJ whole genome shotgun (WGS) entry which is preliminary data.</text>
</comment>